<gene>
    <name evidence="3" type="ORF">OJ253_2516</name>
</gene>
<sequence>MISDSFSEIYRTVQECCPVKNPLLDHSDVLYNSADIKERKKKWKLAFCSAQECVNALDYMLENGLETLLNAQEKLRVEEALSEQEKELKARQEELGSALSEAEETLRKTIESVLLEMKTLSEECRHLEQEFTKKASSIPNIIESMNSGDVRLDPQYLGKKVTAEDIHNLQNTRKSLLEDLERLRRDEEALSREIQNLEIKWSTYRKRTQRIETEISLKKTETSHQAIQVDVHINRRLSTCSTSHPEREGDPSAEEGGVQSLEQSGTRKKRRDSVVKWIGRLSAAGSTEKEAHQGGSVGTEEGLRTSLPEKDCSAIDDKDEEIQCELQVLNLLSLVKIEQSELQETPTSAAKAPSSTLKLQVDPSSLLTSFLDPGFSYCPGLEPISADKENSAGANKSPRDLFSRGTLDFSLKVRNQCDGGKTLEEISLCSQDHDASEKSVSAEDIALFNIFVGELNRNENIPVSSIGKLLCSTLK</sequence>
<proteinExistence type="predicted"/>
<dbReference type="Proteomes" id="UP001067231">
    <property type="component" value="Unassembled WGS sequence"/>
</dbReference>
<name>A0A9D5DF92_9CRYT</name>
<feature type="coiled-coil region" evidence="1">
    <location>
        <begin position="74"/>
        <end position="130"/>
    </location>
</feature>
<dbReference type="OrthoDB" id="340904at2759"/>
<dbReference type="EMBL" id="JAPCXC010000064">
    <property type="protein sequence ID" value="KAJ1607051.1"/>
    <property type="molecule type" value="Genomic_DNA"/>
</dbReference>
<reference evidence="3" key="1">
    <citation type="submission" date="2022-10" db="EMBL/GenBank/DDBJ databases">
        <title>Adaptive evolution leads to modifications in subtelomeric GC content in a zoonotic Cryptosporidium species.</title>
        <authorList>
            <person name="Li J."/>
            <person name="Feng Y."/>
            <person name="Xiao L."/>
        </authorList>
    </citation>
    <scope>NUCLEOTIDE SEQUENCE</scope>
    <source>
        <strain evidence="3">33844</strain>
    </source>
</reference>
<feature type="region of interest" description="Disordered" evidence="2">
    <location>
        <begin position="285"/>
        <end position="305"/>
    </location>
</feature>
<dbReference type="AlphaFoldDB" id="A0A9D5DF92"/>
<feature type="region of interest" description="Disordered" evidence="2">
    <location>
        <begin position="237"/>
        <end position="272"/>
    </location>
</feature>
<evidence type="ECO:0000256" key="1">
    <source>
        <dbReference type="SAM" id="Coils"/>
    </source>
</evidence>
<evidence type="ECO:0000313" key="3">
    <source>
        <dbReference type="EMBL" id="KAJ1607051.1"/>
    </source>
</evidence>
<comment type="caution">
    <text evidence="3">The sequence shown here is derived from an EMBL/GenBank/DDBJ whole genome shotgun (WGS) entry which is preliminary data.</text>
</comment>
<organism evidence="3">
    <name type="scientific">Cryptosporidium canis</name>
    <dbReference type="NCBI Taxonomy" id="195482"/>
    <lineage>
        <taxon>Eukaryota</taxon>
        <taxon>Sar</taxon>
        <taxon>Alveolata</taxon>
        <taxon>Apicomplexa</taxon>
        <taxon>Conoidasida</taxon>
        <taxon>Coccidia</taxon>
        <taxon>Eucoccidiorida</taxon>
        <taxon>Eimeriorina</taxon>
        <taxon>Cryptosporidiidae</taxon>
        <taxon>Cryptosporidium</taxon>
    </lineage>
</organism>
<keyword evidence="1" id="KW-0175">Coiled coil</keyword>
<protein>
    <submittedName>
        <fullName evidence="3">Coiled coil-containing protein</fullName>
    </submittedName>
</protein>
<accession>A0A9D5DF92</accession>
<feature type="coiled-coil region" evidence="1">
    <location>
        <begin position="166"/>
        <end position="200"/>
    </location>
</feature>
<evidence type="ECO:0000256" key="2">
    <source>
        <dbReference type="SAM" id="MobiDB-lite"/>
    </source>
</evidence>